<name>A0A5B1MC49_9ACTN</name>
<comment type="caution">
    <text evidence="2">The sequence shown here is derived from an EMBL/GenBank/DDBJ whole genome shotgun (WGS) entry which is preliminary data.</text>
</comment>
<reference evidence="2 3" key="2">
    <citation type="submission" date="2019-09" db="EMBL/GenBank/DDBJ databases">
        <authorList>
            <person name="Jin C."/>
        </authorList>
    </citation>
    <scope>NUCLEOTIDE SEQUENCE [LARGE SCALE GENOMIC DNA]</scope>
    <source>
        <strain evidence="2 3">BN140041</strain>
    </source>
</reference>
<keyword evidence="3" id="KW-1185">Reference proteome</keyword>
<dbReference type="InterPro" id="IPR025159">
    <property type="entry name" value="AbiEi_N"/>
</dbReference>
<dbReference type="AlphaFoldDB" id="A0A5B1MC49"/>
<dbReference type="Pfam" id="PF13338">
    <property type="entry name" value="AbiEi_4"/>
    <property type="match status" value="1"/>
</dbReference>
<gene>
    <name evidence="2" type="ORF">F0U47_03135</name>
</gene>
<dbReference type="EMBL" id="VUJW01000001">
    <property type="protein sequence ID" value="KAA1429200.1"/>
    <property type="molecule type" value="Genomic_DNA"/>
</dbReference>
<dbReference type="RefSeq" id="WP_149748822.1">
    <property type="nucleotide sequence ID" value="NZ_VUJW01000001.1"/>
</dbReference>
<sequence length="312" mass="35174">MLEWLADAHGVLLRRDAVDNGIDDNALRRAVQSGRIVRLRQGAYVLGPVWQSSDRVGRHRLLVLAVRRQYGDDVALSHTSACIEQGGPTWGLDLSAAHVTNLYGIGERRAAKVVHHRGVCRVDDVTRLDGGWITSPPRTAMDTACIASRDAGVAVLDDFQHRGLATRDQLEQILASMRSTPDTLNLLLKLRLSDGKAESVGETRSRLLFRDEGLPAPVPQFEVRHPAGHVAGRVDFAWPERRVMLEFDGYQKYLRLRRKDESIEQTILREKAREDHLRELTGWLMVRLIWADLDFPTETANRIWRAFAQAVA</sequence>
<evidence type="ECO:0000313" key="3">
    <source>
        <dbReference type="Proteomes" id="UP000324351"/>
    </source>
</evidence>
<evidence type="ECO:0000313" key="2">
    <source>
        <dbReference type="EMBL" id="KAA1429200.1"/>
    </source>
</evidence>
<organism evidence="2 3">
    <name type="scientific">Nocardioides antri</name>
    <dbReference type="NCBI Taxonomy" id="2607659"/>
    <lineage>
        <taxon>Bacteria</taxon>
        <taxon>Bacillati</taxon>
        <taxon>Actinomycetota</taxon>
        <taxon>Actinomycetes</taxon>
        <taxon>Propionibacteriales</taxon>
        <taxon>Nocardioidaceae</taxon>
        <taxon>Nocardioides</taxon>
    </lineage>
</organism>
<dbReference type="Proteomes" id="UP000324351">
    <property type="component" value="Unassembled WGS sequence"/>
</dbReference>
<accession>A0A5B1MC49</accession>
<proteinExistence type="predicted"/>
<protein>
    <submittedName>
        <fullName evidence="2">Type IV toxin-antitoxin system AbiEi family antitoxin domain-containing protein</fullName>
    </submittedName>
</protein>
<reference evidence="2 3" key="1">
    <citation type="submission" date="2019-09" db="EMBL/GenBank/DDBJ databases">
        <title>Nocardioides panacisoli sp. nov., isolated from the soil of a ginseng field.</title>
        <authorList>
            <person name="Cho C."/>
        </authorList>
    </citation>
    <scope>NUCLEOTIDE SEQUENCE [LARGE SCALE GENOMIC DNA]</scope>
    <source>
        <strain evidence="2 3">BN140041</strain>
    </source>
</reference>
<feature type="domain" description="AbiEi antitoxin N-terminal" evidence="1">
    <location>
        <begin position="2"/>
        <end position="46"/>
    </location>
</feature>
<evidence type="ECO:0000259" key="1">
    <source>
        <dbReference type="Pfam" id="PF13338"/>
    </source>
</evidence>